<evidence type="ECO:0000313" key="6">
    <source>
        <dbReference type="EMBL" id="KAJ4956685.1"/>
    </source>
</evidence>
<evidence type="ECO:0000256" key="2">
    <source>
        <dbReference type="SAM" id="Coils"/>
    </source>
</evidence>
<dbReference type="Proteomes" id="UP001141806">
    <property type="component" value="Unassembled WGS sequence"/>
</dbReference>
<comment type="similarity">
    <text evidence="1">Belongs to the remorin family.</text>
</comment>
<evidence type="ECO:0000259" key="5">
    <source>
        <dbReference type="Pfam" id="PF03766"/>
    </source>
</evidence>
<feature type="coiled-coil region" evidence="2">
    <location>
        <begin position="125"/>
        <end position="156"/>
    </location>
</feature>
<evidence type="ECO:0008006" key="8">
    <source>
        <dbReference type="Google" id="ProtNLM"/>
    </source>
</evidence>
<feature type="compositionally biased region" description="Basic and acidic residues" evidence="3">
    <location>
        <begin position="1"/>
        <end position="11"/>
    </location>
</feature>
<keyword evidence="7" id="KW-1185">Reference proteome</keyword>
<comment type="caution">
    <text evidence="6">The sequence shown here is derived from an EMBL/GenBank/DDBJ whole genome shotgun (WGS) entry which is preliminary data.</text>
</comment>
<protein>
    <recommendedName>
        <fullName evidence="8">Remorin</fullName>
    </recommendedName>
</protein>
<evidence type="ECO:0000256" key="1">
    <source>
        <dbReference type="ARBA" id="ARBA00005711"/>
    </source>
</evidence>
<gene>
    <name evidence="6" type="ORF">NE237_013468</name>
</gene>
<dbReference type="InterPro" id="IPR005518">
    <property type="entry name" value="Remorin_N"/>
</dbReference>
<feature type="compositionally biased region" description="Basic and acidic residues" evidence="3">
    <location>
        <begin position="31"/>
        <end position="56"/>
    </location>
</feature>
<reference evidence="6" key="1">
    <citation type="journal article" date="2023" name="Plant J.">
        <title>The genome of the king protea, Protea cynaroides.</title>
        <authorList>
            <person name="Chang J."/>
            <person name="Duong T.A."/>
            <person name="Schoeman C."/>
            <person name="Ma X."/>
            <person name="Roodt D."/>
            <person name="Barker N."/>
            <person name="Li Z."/>
            <person name="Van de Peer Y."/>
            <person name="Mizrachi E."/>
        </authorList>
    </citation>
    <scope>NUCLEOTIDE SEQUENCE</scope>
    <source>
        <tissue evidence="6">Young leaves</tissue>
    </source>
</reference>
<dbReference type="Pfam" id="PF03766">
    <property type="entry name" value="Remorin_N"/>
    <property type="match status" value="1"/>
</dbReference>
<dbReference type="PANTHER" id="PTHR31775:SF5">
    <property type="entry name" value="REMORIN 1.4"/>
    <property type="match status" value="1"/>
</dbReference>
<evidence type="ECO:0000313" key="7">
    <source>
        <dbReference type="Proteomes" id="UP001141806"/>
    </source>
</evidence>
<feature type="domain" description="Remorin C-terminal" evidence="4">
    <location>
        <begin position="93"/>
        <end position="195"/>
    </location>
</feature>
<feature type="region of interest" description="Disordered" evidence="3">
    <location>
        <begin position="1"/>
        <end position="81"/>
    </location>
</feature>
<sequence length="202" mass="22096">MADGEPKKEETVGIPSDPSPPAPATPPAIEASKDVAEEKTVIPPPPEEKEKVDDSKALAIVEKVPESTGEKSSGGSLDRDVALARLESDRKVALIKAWEENEKTKAENKAQTKLSAIASWENSKKATLEMKLKKTEEQLEKKKAEYVEKMKNQVALIHKEAEEKRAMVEAKRGEDLLKAEEMSAKYRATGSTPKKLIGCFGA</sequence>
<evidence type="ECO:0000259" key="4">
    <source>
        <dbReference type="Pfam" id="PF03763"/>
    </source>
</evidence>
<proteinExistence type="inferred from homology"/>
<dbReference type="OrthoDB" id="684343at2759"/>
<keyword evidence="2" id="KW-0175">Coiled coil</keyword>
<accession>A0A9Q0GZZ5</accession>
<dbReference type="AlphaFoldDB" id="A0A9Q0GZZ5"/>
<dbReference type="PANTHER" id="PTHR31775">
    <property type="entry name" value="OS02G0117200 PROTEIN"/>
    <property type="match status" value="1"/>
</dbReference>
<feature type="domain" description="Remorin N-terminal" evidence="5">
    <location>
        <begin position="33"/>
        <end position="86"/>
    </location>
</feature>
<dbReference type="InterPro" id="IPR005516">
    <property type="entry name" value="Remorin_C"/>
</dbReference>
<evidence type="ECO:0000256" key="3">
    <source>
        <dbReference type="SAM" id="MobiDB-lite"/>
    </source>
</evidence>
<feature type="compositionally biased region" description="Pro residues" evidence="3">
    <location>
        <begin position="17"/>
        <end position="26"/>
    </location>
</feature>
<dbReference type="Pfam" id="PF03763">
    <property type="entry name" value="Remorin_C"/>
    <property type="match status" value="1"/>
</dbReference>
<name>A0A9Q0GZZ5_9MAGN</name>
<organism evidence="6 7">
    <name type="scientific">Protea cynaroides</name>
    <dbReference type="NCBI Taxonomy" id="273540"/>
    <lineage>
        <taxon>Eukaryota</taxon>
        <taxon>Viridiplantae</taxon>
        <taxon>Streptophyta</taxon>
        <taxon>Embryophyta</taxon>
        <taxon>Tracheophyta</taxon>
        <taxon>Spermatophyta</taxon>
        <taxon>Magnoliopsida</taxon>
        <taxon>Proteales</taxon>
        <taxon>Proteaceae</taxon>
        <taxon>Protea</taxon>
    </lineage>
</organism>
<dbReference type="EMBL" id="JAMYWD010000011">
    <property type="protein sequence ID" value="KAJ4956685.1"/>
    <property type="molecule type" value="Genomic_DNA"/>
</dbReference>